<evidence type="ECO:0000313" key="8">
    <source>
        <dbReference type="Proteomes" id="UP001562354"/>
    </source>
</evidence>
<dbReference type="InterPro" id="IPR013083">
    <property type="entry name" value="Znf_RING/FYVE/PHD"/>
</dbReference>
<dbReference type="SMART" id="SM00317">
    <property type="entry name" value="SET"/>
    <property type="match status" value="1"/>
</dbReference>
<organism evidence="7 8">
    <name type="scientific">Neodothiora populina</name>
    <dbReference type="NCBI Taxonomy" id="2781224"/>
    <lineage>
        <taxon>Eukaryota</taxon>
        <taxon>Fungi</taxon>
        <taxon>Dikarya</taxon>
        <taxon>Ascomycota</taxon>
        <taxon>Pezizomycotina</taxon>
        <taxon>Dothideomycetes</taxon>
        <taxon>Dothideomycetidae</taxon>
        <taxon>Dothideales</taxon>
        <taxon>Dothioraceae</taxon>
        <taxon>Neodothiora</taxon>
    </lineage>
</organism>
<dbReference type="EMBL" id="JBFMKM010000012">
    <property type="protein sequence ID" value="KAL1302040.1"/>
    <property type="molecule type" value="Genomic_DNA"/>
</dbReference>
<dbReference type="Pfam" id="PF00856">
    <property type="entry name" value="SET"/>
    <property type="match status" value="1"/>
</dbReference>
<accession>A0ABR3P788</accession>
<comment type="caution">
    <text evidence="7">The sequence shown here is derived from an EMBL/GenBank/DDBJ whole genome shotgun (WGS) entry which is preliminary data.</text>
</comment>
<keyword evidence="1" id="KW-0479">Metal-binding</keyword>
<feature type="compositionally biased region" description="Polar residues" evidence="5">
    <location>
        <begin position="597"/>
        <end position="638"/>
    </location>
</feature>
<gene>
    <name evidence="7" type="ORF">AAFC00_002487</name>
</gene>
<proteinExistence type="predicted"/>
<dbReference type="RefSeq" id="XP_069198316.1">
    <property type="nucleotide sequence ID" value="XM_069341808.1"/>
</dbReference>
<evidence type="ECO:0000259" key="6">
    <source>
        <dbReference type="PROSITE" id="PS50280"/>
    </source>
</evidence>
<feature type="compositionally biased region" description="Polar residues" evidence="5">
    <location>
        <begin position="511"/>
        <end position="522"/>
    </location>
</feature>
<dbReference type="InterPro" id="IPR046341">
    <property type="entry name" value="SET_dom_sf"/>
</dbReference>
<feature type="compositionally biased region" description="Polar residues" evidence="5">
    <location>
        <begin position="199"/>
        <end position="210"/>
    </location>
</feature>
<feature type="compositionally biased region" description="Pro residues" evidence="5">
    <location>
        <begin position="832"/>
        <end position="845"/>
    </location>
</feature>
<dbReference type="Pfam" id="PF00628">
    <property type="entry name" value="PHD"/>
    <property type="match status" value="1"/>
</dbReference>
<dbReference type="PANTHER" id="PTHR46462">
    <property type="entry name" value="UPSET, ISOFORM A"/>
    <property type="match status" value="1"/>
</dbReference>
<evidence type="ECO:0000256" key="5">
    <source>
        <dbReference type="SAM" id="MobiDB-lite"/>
    </source>
</evidence>
<evidence type="ECO:0000256" key="4">
    <source>
        <dbReference type="ARBA" id="ARBA00022853"/>
    </source>
</evidence>
<feature type="region of interest" description="Disordered" evidence="5">
    <location>
        <begin position="706"/>
        <end position="1027"/>
    </location>
</feature>
<dbReference type="SUPFAM" id="SSF82199">
    <property type="entry name" value="SET domain"/>
    <property type="match status" value="1"/>
</dbReference>
<dbReference type="Proteomes" id="UP001562354">
    <property type="component" value="Unassembled WGS sequence"/>
</dbReference>
<dbReference type="InterPro" id="IPR001214">
    <property type="entry name" value="SET_dom"/>
</dbReference>
<sequence>MTEPPFSLGTFAARQQASLPGLLAPPVRYAPRLTEPPGLDGTVEEEDDGEIICICAYNWDDGYTIQCETCNKWNHMECYYPNESDRPGPDQTHYCVDCQPREVDARRASALQREKYNEQQRENGNKRPVSKAGRKKVKDSSLNGPTVNGWSADKHAHLHGRERKSASPRDLPPPAKKTKTTHRSSTALTNGGPGRKRNGSTLTHQRSPSKSPAVDARYGPVMPLCSQELLHLDESLAAHVNTDTNIWNSIELTNSLSEWLQDPEAVERDCQQKQIDVFKRWDGPFENMPGKPEVSMQRKIDTKFSGTGQPVIYPCITGEEEITQHTFIGELLGHVGFKSEYMDNPEGRWESLRHCEPFVFFHPKLPIFIDARHEGSLYRYVRRSCRPNVEMQTIITEGTTYHFCFMATKDIMPGEEITIGWEFDDRIRAMYAQRTHMSDQAWAPDVREKIAAWVSNVLANCGPCACSGQGCPMAFFDRRGQAIPIPPEPAPIKAPKRKRKTPHISPEDSGRASNHASRSGSESGARKAEQHDDDLTDSRSVSGSYQGSASRDITPGTLTAAVMPELSERERKKLMREEEMFKKQEEEKGKQRKKRNSGGSNLNTPSAATSRQLGQPTTSKYADAATSSRNSTHVSRQSGGRRGAKQGQSSSRGVSKSSSKPLPKPVYVDSAIQCDMDLDEAAARPLVTPPKRKQYISVTQRLLRRCASNNFKRKADPEEDEPKRKPPPPPKHDMMDVDRDEGPNHKADTAGVLPLSPISDKVKDVDADVPLRGDVSKSKVVMSPAFGDDDTVMQDADPDEDIKDVGPSTQKPSSVIKEDHSSPSDKQSNPASNPPMDPPPPPWPVSSPIESPKAIEKTSEISGPHQHGHIVTAPVAPMLSSVSSTDSSQPGGSAAKSPSVTTQGLTPTSIFPPAVSASLNPSPIARKKMSLSDYTKRSKAQRPESSAGASHRESSPATSVVSTEMAPRDNILHGSAISESPAPESIPPSSAEGRKMESAVDAREERLDEGSTSHMSATFGDNGLPTVTMSLPEATVQATTTSSTIPSTTGAPV</sequence>
<feature type="compositionally biased region" description="Polar residues" evidence="5">
    <location>
        <begin position="140"/>
        <end position="149"/>
    </location>
</feature>
<dbReference type="GeneID" id="95976189"/>
<feature type="region of interest" description="Disordered" evidence="5">
    <location>
        <begin position="581"/>
        <end position="668"/>
    </location>
</feature>
<evidence type="ECO:0000313" key="7">
    <source>
        <dbReference type="EMBL" id="KAL1302040.1"/>
    </source>
</evidence>
<feature type="compositionally biased region" description="Low complexity" evidence="5">
    <location>
        <begin position="975"/>
        <end position="991"/>
    </location>
</feature>
<feature type="region of interest" description="Disordered" evidence="5">
    <location>
        <begin position="113"/>
        <end position="218"/>
    </location>
</feature>
<dbReference type="Gene3D" id="2.170.270.10">
    <property type="entry name" value="SET domain"/>
    <property type="match status" value="1"/>
</dbReference>
<feature type="compositionally biased region" description="Polar residues" evidence="5">
    <location>
        <begin position="538"/>
        <end position="551"/>
    </location>
</feature>
<dbReference type="Gene3D" id="3.30.40.10">
    <property type="entry name" value="Zinc/RING finger domain, C3HC4 (zinc finger)"/>
    <property type="match status" value="1"/>
</dbReference>
<keyword evidence="3" id="KW-0862">Zinc</keyword>
<dbReference type="PROSITE" id="PS50280">
    <property type="entry name" value="SET"/>
    <property type="match status" value="1"/>
</dbReference>
<feature type="compositionally biased region" description="Basic and acidic residues" evidence="5">
    <location>
        <begin position="992"/>
        <end position="1011"/>
    </location>
</feature>
<dbReference type="PANTHER" id="PTHR46462:SF3">
    <property type="entry name" value="UPSET, ISOFORM A"/>
    <property type="match status" value="1"/>
</dbReference>
<protein>
    <recommendedName>
        <fullName evidence="6">SET domain-containing protein</fullName>
    </recommendedName>
</protein>
<dbReference type="InterPro" id="IPR011011">
    <property type="entry name" value="Znf_FYVE_PHD"/>
</dbReference>
<feature type="region of interest" description="Disordered" evidence="5">
    <location>
        <begin position="482"/>
        <end position="568"/>
    </location>
</feature>
<keyword evidence="4" id="KW-0156">Chromatin regulator</keyword>
<feature type="compositionally biased region" description="Basic and acidic residues" evidence="5">
    <location>
        <begin position="713"/>
        <end position="748"/>
    </location>
</feature>
<feature type="compositionally biased region" description="Low complexity" evidence="5">
    <location>
        <begin position="645"/>
        <end position="661"/>
    </location>
</feature>
<feature type="compositionally biased region" description="Acidic residues" evidence="5">
    <location>
        <begin position="787"/>
        <end position="802"/>
    </location>
</feature>
<reference evidence="7 8" key="1">
    <citation type="submission" date="2024-07" db="EMBL/GenBank/DDBJ databases">
        <title>Draft sequence of the Neodothiora populina.</title>
        <authorList>
            <person name="Drown D.D."/>
            <person name="Schuette U.S."/>
            <person name="Buechlein A.B."/>
            <person name="Rusch D.R."/>
            <person name="Winton L.W."/>
            <person name="Adams G.A."/>
        </authorList>
    </citation>
    <scope>NUCLEOTIDE SEQUENCE [LARGE SCALE GENOMIC DNA]</scope>
    <source>
        <strain evidence="7 8">CPC 39397</strain>
    </source>
</reference>
<feature type="region of interest" description="Disordered" evidence="5">
    <location>
        <begin position="682"/>
        <end position="701"/>
    </location>
</feature>
<feature type="domain" description="SET" evidence="6">
    <location>
        <begin position="320"/>
        <end position="422"/>
    </location>
</feature>
<evidence type="ECO:0000256" key="3">
    <source>
        <dbReference type="ARBA" id="ARBA00022833"/>
    </source>
</evidence>
<keyword evidence="8" id="KW-1185">Reference proteome</keyword>
<evidence type="ECO:0000256" key="1">
    <source>
        <dbReference type="ARBA" id="ARBA00022723"/>
    </source>
</evidence>
<evidence type="ECO:0000256" key="2">
    <source>
        <dbReference type="ARBA" id="ARBA00022771"/>
    </source>
</evidence>
<dbReference type="SUPFAM" id="SSF57903">
    <property type="entry name" value="FYVE/PHD zinc finger"/>
    <property type="match status" value="1"/>
</dbReference>
<dbReference type="InterPro" id="IPR019787">
    <property type="entry name" value="Znf_PHD-finger"/>
</dbReference>
<feature type="compositionally biased region" description="Polar residues" evidence="5">
    <location>
        <begin position="880"/>
        <end position="909"/>
    </location>
</feature>
<feature type="compositionally biased region" description="Basic and acidic residues" evidence="5">
    <location>
        <begin position="113"/>
        <end position="125"/>
    </location>
</feature>
<feature type="compositionally biased region" description="Basic and acidic residues" evidence="5">
    <location>
        <begin position="760"/>
        <end position="777"/>
    </location>
</feature>
<name>A0ABR3P788_9PEZI</name>
<keyword evidence="2" id="KW-0863">Zinc-finger</keyword>
<feature type="compositionally biased region" description="Basic residues" evidence="5">
    <location>
        <begin position="128"/>
        <end position="137"/>
    </location>
</feature>